<protein>
    <submittedName>
        <fullName evidence="1">Uncharacterized protein</fullName>
    </submittedName>
</protein>
<keyword evidence="2" id="KW-1185">Reference proteome</keyword>
<proteinExistence type="predicted"/>
<accession>A0A3S5A7B8</accession>
<comment type="caution">
    <text evidence="1">The sequence shown here is derived from an EMBL/GenBank/DDBJ whole genome shotgun (WGS) entry which is preliminary data.</text>
</comment>
<gene>
    <name evidence="1" type="ORF">PXEA_LOCUS10255</name>
</gene>
<sequence length="89" mass="9983">MARLTDDADETSEIVPSSWSDACTYDNYYGTGLETMCVQPSRENKAKPLPTSYVLSSPPMSPKSMLLQVGLMKHNHLYDLYQMPFAGLF</sequence>
<reference evidence="1" key="1">
    <citation type="submission" date="2018-11" db="EMBL/GenBank/DDBJ databases">
        <authorList>
            <consortium name="Pathogen Informatics"/>
        </authorList>
    </citation>
    <scope>NUCLEOTIDE SEQUENCE</scope>
</reference>
<dbReference type="Proteomes" id="UP000784294">
    <property type="component" value="Unassembled WGS sequence"/>
</dbReference>
<evidence type="ECO:0000313" key="2">
    <source>
        <dbReference type="Proteomes" id="UP000784294"/>
    </source>
</evidence>
<evidence type="ECO:0000313" key="1">
    <source>
        <dbReference type="EMBL" id="VEL16815.1"/>
    </source>
</evidence>
<name>A0A3S5A7B8_9PLAT</name>
<organism evidence="1 2">
    <name type="scientific">Protopolystoma xenopodis</name>
    <dbReference type="NCBI Taxonomy" id="117903"/>
    <lineage>
        <taxon>Eukaryota</taxon>
        <taxon>Metazoa</taxon>
        <taxon>Spiralia</taxon>
        <taxon>Lophotrochozoa</taxon>
        <taxon>Platyhelminthes</taxon>
        <taxon>Monogenea</taxon>
        <taxon>Polyopisthocotylea</taxon>
        <taxon>Polystomatidea</taxon>
        <taxon>Polystomatidae</taxon>
        <taxon>Protopolystoma</taxon>
    </lineage>
</organism>
<dbReference type="EMBL" id="CAAALY010029940">
    <property type="protein sequence ID" value="VEL16815.1"/>
    <property type="molecule type" value="Genomic_DNA"/>
</dbReference>
<dbReference type="AlphaFoldDB" id="A0A3S5A7B8"/>